<name>A0ACB9CRR3_CICIN</name>
<keyword evidence="2" id="KW-1185">Reference proteome</keyword>
<sequence length="78" mass="8552">MEKYPTITDQTIRVGPSAQNTLRICDTVDYDDGSSLFEKSKSIDSREDALFTEKSGGATDFNLPGMKSVMDLGDDQVV</sequence>
<dbReference type="EMBL" id="CM042013">
    <property type="protein sequence ID" value="KAI3736911.1"/>
    <property type="molecule type" value="Genomic_DNA"/>
</dbReference>
<organism evidence="1 2">
    <name type="scientific">Cichorium intybus</name>
    <name type="common">Chicory</name>
    <dbReference type="NCBI Taxonomy" id="13427"/>
    <lineage>
        <taxon>Eukaryota</taxon>
        <taxon>Viridiplantae</taxon>
        <taxon>Streptophyta</taxon>
        <taxon>Embryophyta</taxon>
        <taxon>Tracheophyta</taxon>
        <taxon>Spermatophyta</taxon>
        <taxon>Magnoliopsida</taxon>
        <taxon>eudicotyledons</taxon>
        <taxon>Gunneridae</taxon>
        <taxon>Pentapetalae</taxon>
        <taxon>asterids</taxon>
        <taxon>campanulids</taxon>
        <taxon>Asterales</taxon>
        <taxon>Asteraceae</taxon>
        <taxon>Cichorioideae</taxon>
        <taxon>Cichorieae</taxon>
        <taxon>Cichoriinae</taxon>
        <taxon>Cichorium</taxon>
    </lineage>
</organism>
<proteinExistence type="predicted"/>
<accession>A0ACB9CRR3</accession>
<reference evidence="2" key="1">
    <citation type="journal article" date="2022" name="Mol. Ecol. Resour.">
        <title>The genomes of chicory, endive, great burdock and yacon provide insights into Asteraceae palaeo-polyploidization history and plant inulin production.</title>
        <authorList>
            <person name="Fan W."/>
            <person name="Wang S."/>
            <person name="Wang H."/>
            <person name="Wang A."/>
            <person name="Jiang F."/>
            <person name="Liu H."/>
            <person name="Zhao H."/>
            <person name="Xu D."/>
            <person name="Zhang Y."/>
        </authorList>
    </citation>
    <scope>NUCLEOTIDE SEQUENCE [LARGE SCALE GENOMIC DNA]</scope>
    <source>
        <strain evidence="2">cv. Punajuju</strain>
    </source>
</reference>
<protein>
    <submittedName>
        <fullName evidence="1">Uncharacterized protein</fullName>
    </submittedName>
</protein>
<dbReference type="Proteomes" id="UP001055811">
    <property type="component" value="Linkage Group LG05"/>
</dbReference>
<reference evidence="1 2" key="2">
    <citation type="journal article" date="2022" name="Mol. Ecol. Resour.">
        <title>The genomes of chicory, endive, great burdock and yacon provide insights into Asteraceae paleo-polyploidization history and plant inulin production.</title>
        <authorList>
            <person name="Fan W."/>
            <person name="Wang S."/>
            <person name="Wang H."/>
            <person name="Wang A."/>
            <person name="Jiang F."/>
            <person name="Liu H."/>
            <person name="Zhao H."/>
            <person name="Xu D."/>
            <person name="Zhang Y."/>
        </authorList>
    </citation>
    <scope>NUCLEOTIDE SEQUENCE [LARGE SCALE GENOMIC DNA]</scope>
    <source>
        <strain evidence="2">cv. Punajuju</strain>
        <tissue evidence="1">Leaves</tissue>
    </source>
</reference>
<gene>
    <name evidence="1" type="ORF">L2E82_26899</name>
</gene>
<evidence type="ECO:0000313" key="2">
    <source>
        <dbReference type="Proteomes" id="UP001055811"/>
    </source>
</evidence>
<evidence type="ECO:0000313" key="1">
    <source>
        <dbReference type="EMBL" id="KAI3736911.1"/>
    </source>
</evidence>
<comment type="caution">
    <text evidence="1">The sequence shown here is derived from an EMBL/GenBank/DDBJ whole genome shotgun (WGS) entry which is preliminary data.</text>
</comment>